<sequence>MSSSSRKKASAAPDAKANSASPAKGAGAGPLAASAARGDETAILRAIQSLREDLLKKMDDNAEMQFKELRREISQLRDELRSAVDRVSSRTKSLEDRVESLDTAANDHSDLITTLERDVQQLTSSLTGVRTWRRGLGGTTSASTRIQEKREAGKNPTDFVAKLLQETLGLEKEPRLYICHRTLRERPQEDQPPRAFVVRFHY</sequence>
<dbReference type="Gene3D" id="3.30.70.1820">
    <property type="entry name" value="L1 transposable element, RRM domain"/>
    <property type="match status" value="1"/>
</dbReference>
<gene>
    <name evidence="3" type="ORF">CesoFtcFv8_014208</name>
</gene>
<organism evidence="3 4">
    <name type="scientific">Champsocephalus esox</name>
    <name type="common">pike icefish</name>
    <dbReference type="NCBI Taxonomy" id="159716"/>
    <lineage>
        <taxon>Eukaryota</taxon>
        <taxon>Metazoa</taxon>
        <taxon>Chordata</taxon>
        <taxon>Craniata</taxon>
        <taxon>Vertebrata</taxon>
        <taxon>Euteleostomi</taxon>
        <taxon>Actinopterygii</taxon>
        <taxon>Neopterygii</taxon>
        <taxon>Teleostei</taxon>
        <taxon>Neoteleostei</taxon>
        <taxon>Acanthomorphata</taxon>
        <taxon>Eupercaria</taxon>
        <taxon>Perciformes</taxon>
        <taxon>Notothenioidei</taxon>
        <taxon>Channichthyidae</taxon>
        <taxon>Champsocephalus</taxon>
    </lineage>
</organism>
<evidence type="ECO:0000313" key="3">
    <source>
        <dbReference type="EMBL" id="KAK5890714.1"/>
    </source>
</evidence>
<dbReference type="EMBL" id="JAULUE010002056">
    <property type="protein sequence ID" value="KAK5890714.1"/>
    <property type="molecule type" value="Genomic_DNA"/>
</dbReference>
<feature type="compositionally biased region" description="Low complexity" evidence="2">
    <location>
        <begin position="10"/>
        <end position="36"/>
    </location>
</feature>
<feature type="region of interest" description="Disordered" evidence="2">
    <location>
        <begin position="1"/>
        <end position="38"/>
    </location>
</feature>
<feature type="coiled-coil region" evidence="1">
    <location>
        <begin position="59"/>
        <end position="97"/>
    </location>
</feature>
<comment type="caution">
    <text evidence="3">The sequence shown here is derived from an EMBL/GenBank/DDBJ whole genome shotgun (WGS) entry which is preliminary data.</text>
</comment>
<proteinExistence type="predicted"/>
<dbReference type="Gene3D" id="1.20.5.1700">
    <property type="match status" value="1"/>
</dbReference>
<keyword evidence="4" id="KW-1185">Reference proteome</keyword>
<evidence type="ECO:0000313" key="4">
    <source>
        <dbReference type="Proteomes" id="UP001335648"/>
    </source>
</evidence>
<protein>
    <submittedName>
        <fullName evidence="3">Uncharacterized protein</fullName>
    </submittedName>
</protein>
<dbReference type="AlphaFoldDB" id="A0AAN8BT31"/>
<keyword evidence="1" id="KW-0175">Coiled coil</keyword>
<reference evidence="3 4" key="1">
    <citation type="journal article" date="2023" name="Mol. Biol. Evol.">
        <title>Genomics of Secondarily Temperate Adaptation in the Only Non-Antarctic Icefish.</title>
        <authorList>
            <person name="Rivera-Colon A.G."/>
            <person name="Rayamajhi N."/>
            <person name="Minhas B.F."/>
            <person name="Madrigal G."/>
            <person name="Bilyk K.T."/>
            <person name="Yoon V."/>
            <person name="Hune M."/>
            <person name="Gregory S."/>
            <person name="Cheng C.H.C."/>
            <person name="Catchen J.M."/>
        </authorList>
    </citation>
    <scope>NUCLEOTIDE SEQUENCE [LARGE SCALE GENOMIC DNA]</scope>
    <source>
        <strain evidence="3">JC2023a</strain>
    </source>
</reference>
<name>A0AAN8BT31_9TELE</name>
<dbReference type="Proteomes" id="UP001335648">
    <property type="component" value="Unassembled WGS sequence"/>
</dbReference>
<evidence type="ECO:0000256" key="2">
    <source>
        <dbReference type="SAM" id="MobiDB-lite"/>
    </source>
</evidence>
<accession>A0AAN8BT31</accession>
<evidence type="ECO:0000256" key="1">
    <source>
        <dbReference type="SAM" id="Coils"/>
    </source>
</evidence>